<evidence type="ECO:0000313" key="1">
    <source>
        <dbReference type="EMBL" id="GAH03586.1"/>
    </source>
</evidence>
<comment type="caution">
    <text evidence="1">The sequence shown here is derived from an EMBL/GenBank/DDBJ whole genome shotgun (WGS) entry which is preliminary data.</text>
</comment>
<sequence length="30" mass="3665">CSLNSTVCQTRTTWKNEQMKYDNDTLYYEE</sequence>
<name>X1C6A4_9ZZZZ</name>
<accession>X1C6A4</accession>
<dbReference type="EMBL" id="BART01020401">
    <property type="protein sequence ID" value="GAH03586.1"/>
    <property type="molecule type" value="Genomic_DNA"/>
</dbReference>
<reference evidence="1" key="1">
    <citation type="journal article" date="2014" name="Front. Microbiol.">
        <title>High frequency of phylogenetically diverse reductive dehalogenase-homologous genes in deep subseafloor sedimentary metagenomes.</title>
        <authorList>
            <person name="Kawai M."/>
            <person name="Futagami T."/>
            <person name="Toyoda A."/>
            <person name="Takaki Y."/>
            <person name="Nishi S."/>
            <person name="Hori S."/>
            <person name="Arai W."/>
            <person name="Tsubouchi T."/>
            <person name="Morono Y."/>
            <person name="Uchiyama I."/>
            <person name="Ito T."/>
            <person name="Fujiyama A."/>
            <person name="Inagaki F."/>
            <person name="Takami H."/>
        </authorList>
    </citation>
    <scope>NUCLEOTIDE SEQUENCE</scope>
    <source>
        <strain evidence="1">Expedition CK06-06</strain>
    </source>
</reference>
<feature type="non-terminal residue" evidence="1">
    <location>
        <position position="1"/>
    </location>
</feature>
<organism evidence="1">
    <name type="scientific">marine sediment metagenome</name>
    <dbReference type="NCBI Taxonomy" id="412755"/>
    <lineage>
        <taxon>unclassified sequences</taxon>
        <taxon>metagenomes</taxon>
        <taxon>ecological metagenomes</taxon>
    </lineage>
</organism>
<proteinExistence type="predicted"/>
<gene>
    <name evidence="1" type="ORF">S01H4_37915</name>
</gene>
<protein>
    <submittedName>
        <fullName evidence="1">Uncharacterized protein</fullName>
    </submittedName>
</protein>
<dbReference type="AlphaFoldDB" id="X1C6A4"/>